<reference evidence="12" key="1">
    <citation type="submission" date="2020-09" db="EMBL/GenBank/DDBJ databases">
        <title>Genome-Enabled Discovery of Anthraquinone Biosynthesis in Senna tora.</title>
        <authorList>
            <person name="Kang S.-H."/>
            <person name="Pandey R.P."/>
            <person name="Lee C.-M."/>
            <person name="Sim J.-S."/>
            <person name="Jeong J.-T."/>
            <person name="Choi B.-S."/>
            <person name="Jung M."/>
            <person name="Ginzburg D."/>
            <person name="Zhao K."/>
            <person name="Won S.Y."/>
            <person name="Oh T.-J."/>
            <person name="Yu Y."/>
            <person name="Kim N.-H."/>
            <person name="Lee O.R."/>
            <person name="Lee T.-H."/>
            <person name="Bashyal P."/>
            <person name="Kim T.-S."/>
            <person name="Lee W.-H."/>
            <person name="Kawkins C."/>
            <person name="Kim C.-K."/>
            <person name="Kim J.S."/>
            <person name="Ahn B.O."/>
            <person name="Rhee S.Y."/>
            <person name="Sohng J.K."/>
        </authorList>
    </citation>
    <scope>NUCLEOTIDE SEQUENCE</scope>
    <source>
        <tissue evidence="12">Leaf</tissue>
    </source>
</reference>
<evidence type="ECO:0000259" key="11">
    <source>
        <dbReference type="PROSITE" id="PS50866"/>
    </source>
</evidence>
<evidence type="ECO:0000256" key="5">
    <source>
        <dbReference type="ARBA" id="ARBA00022490"/>
    </source>
</evidence>
<gene>
    <name evidence="12" type="ORF">G2W53_023880</name>
</gene>
<evidence type="ECO:0000256" key="7">
    <source>
        <dbReference type="ARBA" id="ARBA00023121"/>
    </source>
</evidence>
<feature type="domain" description="CRAL-TRIO" evidence="10">
    <location>
        <begin position="65"/>
        <end position="240"/>
    </location>
</feature>
<protein>
    <submittedName>
        <fullName evidence="12">Patellin-4-like</fullName>
    </submittedName>
</protein>
<proteinExistence type="inferred from homology"/>
<evidence type="ECO:0000313" key="13">
    <source>
        <dbReference type="Proteomes" id="UP000634136"/>
    </source>
</evidence>
<dbReference type="InterPro" id="IPR011074">
    <property type="entry name" value="CRAL/TRIO_N_dom"/>
</dbReference>
<dbReference type="InterPro" id="IPR056794">
    <property type="entry name" value="PATL1-6_C_GOLD"/>
</dbReference>
<keyword evidence="7" id="KW-0446">Lipid-binding</keyword>
<keyword evidence="5" id="KW-0963">Cytoplasm</keyword>
<evidence type="ECO:0000256" key="3">
    <source>
        <dbReference type="ARBA" id="ARBA00007155"/>
    </source>
</evidence>
<evidence type="ECO:0000259" key="10">
    <source>
        <dbReference type="PROSITE" id="PS50191"/>
    </source>
</evidence>
<comment type="similarity">
    <text evidence="3">Belongs to the patellin family.</text>
</comment>
<comment type="caution">
    <text evidence="12">The sequence shown here is derived from an EMBL/GenBank/DDBJ whole genome shotgun (WGS) entry which is preliminary data.</text>
</comment>
<feature type="domain" description="GOLD" evidence="11">
    <location>
        <begin position="247"/>
        <end position="355"/>
    </location>
</feature>
<dbReference type="CDD" id="cd00170">
    <property type="entry name" value="SEC14"/>
    <property type="match status" value="1"/>
</dbReference>
<keyword evidence="9" id="KW-0131">Cell cycle</keyword>
<dbReference type="GO" id="GO:0008289">
    <property type="term" value="F:lipid binding"/>
    <property type="evidence" value="ECO:0007669"/>
    <property type="project" value="UniProtKB-KW"/>
</dbReference>
<keyword evidence="6" id="KW-0132">Cell division</keyword>
<dbReference type="InterPro" id="IPR009038">
    <property type="entry name" value="GOLD_dom"/>
</dbReference>
<evidence type="ECO:0000256" key="4">
    <source>
        <dbReference type="ARBA" id="ARBA00022448"/>
    </source>
</evidence>
<evidence type="ECO:0000256" key="8">
    <source>
        <dbReference type="ARBA" id="ARBA00023136"/>
    </source>
</evidence>
<evidence type="ECO:0000256" key="9">
    <source>
        <dbReference type="ARBA" id="ARBA00023306"/>
    </source>
</evidence>
<keyword evidence="13" id="KW-1185">Reference proteome</keyword>
<name>A0A834TC13_9FABA</name>
<evidence type="ECO:0000313" key="12">
    <source>
        <dbReference type="EMBL" id="KAF7818425.1"/>
    </source>
</evidence>
<dbReference type="Pfam" id="PF25099">
    <property type="entry name" value="GOLD_PATL1_C"/>
    <property type="match status" value="1"/>
</dbReference>
<accession>A0A834TC13</accession>
<organism evidence="12 13">
    <name type="scientific">Senna tora</name>
    <dbReference type="NCBI Taxonomy" id="362788"/>
    <lineage>
        <taxon>Eukaryota</taxon>
        <taxon>Viridiplantae</taxon>
        <taxon>Streptophyta</taxon>
        <taxon>Embryophyta</taxon>
        <taxon>Tracheophyta</taxon>
        <taxon>Spermatophyta</taxon>
        <taxon>Magnoliopsida</taxon>
        <taxon>eudicotyledons</taxon>
        <taxon>Gunneridae</taxon>
        <taxon>Pentapetalae</taxon>
        <taxon>rosids</taxon>
        <taxon>fabids</taxon>
        <taxon>Fabales</taxon>
        <taxon>Fabaceae</taxon>
        <taxon>Caesalpinioideae</taxon>
        <taxon>Cassia clade</taxon>
        <taxon>Senna</taxon>
    </lineage>
</organism>
<dbReference type="SUPFAM" id="SSF46938">
    <property type="entry name" value="CRAL/TRIO N-terminal domain"/>
    <property type="match status" value="1"/>
</dbReference>
<dbReference type="EMBL" id="JAAIUW010000008">
    <property type="protein sequence ID" value="KAF7818425.1"/>
    <property type="molecule type" value="Genomic_DNA"/>
</dbReference>
<dbReference type="SMART" id="SM00516">
    <property type="entry name" value="SEC14"/>
    <property type="match status" value="1"/>
</dbReference>
<sequence>MCPEELRDITLWGVPLLPSKAHEGTDNVLFKFLKAKVFSVSEAFDMLQKTLIWRRDNNINDGILDEEFDSELGESMYLNGRDREGRPVCYSVYGIFKNKELCKRTFGTEERRDKFLRWRIQFMEKAIQKLSFREGGVDSMIHIIDLNHTPRHGMKDLNSISKKTLTLFQNYYPEIIHKNIVVNAPFWFYTSQVLFSKFMTQRSETKFILARAPRATGTLLKFIAPERLPVEYGGLNRENDEDFSPSDKALEHKIKANTVSTIEVPVKEPGVTVIWDVTVVGWEVSYKEEFIPEDEGSYNILLQNQKKMGESIRNSFYINEPGKIVITVGNGTFKKKRMFYRSKTISTVPMFIFLK</sequence>
<dbReference type="Gene3D" id="3.40.525.10">
    <property type="entry name" value="CRAL-TRIO lipid binding domain"/>
    <property type="match status" value="1"/>
</dbReference>
<dbReference type="InterPro" id="IPR036273">
    <property type="entry name" value="CRAL/TRIO_N_dom_sf"/>
</dbReference>
<dbReference type="GO" id="GO:0051301">
    <property type="term" value="P:cell division"/>
    <property type="evidence" value="ECO:0007669"/>
    <property type="project" value="UniProtKB-KW"/>
</dbReference>
<dbReference type="AlphaFoldDB" id="A0A834TC13"/>
<dbReference type="InterPro" id="IPR044834">
    <property type="entry name" value="PATL"/>
</dbReference>
<dbReference type="GO" id="GO:0005737">
    <property type="term" value="C:cytoplasm"/>
    <property type="evidence" value="ECO:0007669"/>
    <property type="project" value="UniProtKB-SubCell"/>
</dbReference>
<dbReference type="OrthoDB" id="75724at2759"/>
<dbReference type="Pfam" id="PF00650">
    <property type="entry name" value="CRAL_TRIO"/>
    <property type="match status" value="1"/>
</dbReference>
<dbReference type="Proteomes" id="UP000634136">
    <property type="component" value="Unassembled WGS sequence"/>
</dbReference>
<evidence type="ECO:0000256" key="1">
    <source>
        <dbReference type="ARBA" id="ARBA00004370"/>
    </source>
</evidence>
<dbReference type="PROSITE" id="PS50191">
    <property type="entry name" value="CRAL_TRIO"/>
    <property type="match status" value="1"/>
</dbReference>
<keyword evidence="8" id="KW-0472">Membrane</keyword>
<dbReference type="SUPFAM" id="SSF52087">
    <property type="entry name" value="CRAL/TRIO domain"/>
    <property type="match status" value="1"/>
</dbReference>
<dbReference type="InterPro" id="IPR036865">
    <property type="entry name" value="CRAL-TRIO_dom_sf"/>
</dbReference>
<evidence type="ECO:0000256" key="6">
    <source>
        <dbReference type="ARBA" id="ARBA00022618"/>
    </source>
</evidence>
<dbReference type="PANTHER" id="PTHR45932:SF3">
    <property type="entry name" value="PATELLIN-4-LIKE"/>
    <property type="match status" value="1"/>
</dbReference>
<dbReference type="PROSITE" id="PS50866">
    <property type="entry name" value="GOLD"/>
    <property type="match status" value="1"/>
</dbReference>
<keyword evidence="4" id="KW-0813">Transport</keyword>
<dbReference type="GO" id="GO:0016020">
    <property type="term" value="C:membrane"/>
    <property type="evidence" value="ECO:0007669"/>
    <property type="project" value="UniProtKB-SubCell"/>
</dbReference>
<dbReference type="PANTHER" id="PTHR45932">
    <property type="entry name" value="PATELLIN-1"/>
    <property type="match status" value="1"/>
</dbReference>
<comment type="subcellular location">
    <subcellularLocation>
        <location evidence="2">Cytoplasm</location>
    </subcellularLocation>
    <subcellularLocation>
        <location evidence="1">Membrane</location>
    </subcellularLocation>
</comment>
<dbReference type="InterPro" id="IPR001251">
    <property type="entry name" value="CRAL-TRIO_dom"/>
</dbReference>
<dbReference type="SMART" id="SM01100">
    <property type="entry name" value="CRAL_TRIO_N"/>
    <property type="match status" value="1"/>
</dbReference>
<evidence type="ECO:0000256" key="2">
    <source>
        <dbReference type="ARBA" id="ARBA00004496"/>
    </source>
</evidence>